<dbReference type="PaxDb" id="284590-Q6CYC7"/>
<evidence type="ECO:0000313" key="1">
    <source>
        <dbReference type="EMBL" id="CAH02650.1"/>
    </source>
</evidence>
<sequence length="382" mass="43978">MSASLFREKSVAEVRDISVQLSRDVVKLREEFGKALKSNYQAVVDTNEQIHSLYENIQDLDSDLLQLCFGDEDLLPRMNDTELPSMKVAKRRGSDGTYGRESSFSSSVQKQHLEESYDFNIDEVQNTLKVSSWVVALTKFKRDPSVSDSLDKLLSSFSDLPITGNVLDYCEKLGEWVITEKPSLTLDQYLSLLSLTEESKYQFDSRVHTWLFDQIVQHPDILSGSVSPKVAQFMKTESFREAMSNRLISQYEAELKNWNAHKDDEIKEPELIDPYDTDKKTSTLVKDITMYELGLTDSRRILLHDCKEKVSELLVHLKSFTSETQYRQITDKLSQMLEKERIRILEDNNGDKPSYSASNMNTLVDALLLERNNSHYVTYLSM</sequence>
<dbReference type="AlphaFoldDB" id="Q6CYC7"/>
<gene>
    <name evidence="1" type="ORF">KLLA0_A01430g</name>
</gene>
<name>Q6CYC7_KLULA</name>
<dbReference type="FunCoup" id="Q6CYC7">
    <property type="interactions" value="47"/>
</dbReference>
<reference evidence="1 2" key="1">
    <citation type="journal article" date="2004" name="Nature">
        <title>Genome evolution in yeasts.</title>
        <authorList>
            <consortium name="Genolevures"/>
            <person name="Dujon B."/>
            <person name="Sherman D."/>
            <person name="Fischer G."/>
            <person name="Durrens P."/>
            <person name="Casaregola S."/>
            <person name="Lafontaine I."/>
            <person name="de Montigny J."/>
            <person name="Marck C."/>
            <person name="Neuveglise C."/>
            <person name="Talla E."/>
            <person name="Goffard N."/>
            <person name="Frangeul L."/>
            <person name="Aigle M."/>
            <person name="Anthouard V."/>
            <person name="Babour A."/>
            <person name="Barbe V."/>
            <person name="Barnay S."/>
            <person name="Blanchin S."/>
            <person name="Beckerich J.M."/>
            <person name="Beyne E."/>
            <person name="Bleykasten C."/>
            <person name="Boisrame A."/>
            <person name="Boyer J."/>
            <person name="Cattolico L."/>
            <person name="Confanioleri F."/>
            <person name="de Daruvar A."/>
            <person name="Despons L."/>
            <person name="Fabre E."/>
            <person name="Fairhead C."/>
            <person name="Ferry-Dumazet H."/>
            <person name="Groppi A."/>
            <person name="Hantraye F."/>
            <person name="Hennequin C."/>
            <person name="Jauniaux N."/>
            <person name="Joyet P."/>
            <person name="Kachouri R."/>
            <person name="Kerrest A."/>
            <person name="Koszul R."/>
            <person name="Lemaire M."/>
            <person name="Lesur I."/>
            <person name="Ma L."/>
            <person name="Muller H."/>
            <person name="Nicaud J.M."/>
            <person name="Nikolski M."/>
            <person name="Oztas S."/>
            <person name="Ozier-Kalogeropoulos O."/>
            <person name="Pellenz S."/>
            <person name="Potier S."/>
            <person name="Richard G.F."/>
            <person name="Straub M.L."/>
            <person name="Suleau A."/>
            <person name="Swennene D."/>
            <person name="Tekaia F."/>
            <person name="Wesolowski-Louvel M."/>
            <person name="Westhof E."/>
            <person name="Wirth B."/>
            <person name="Zeniou-Meyer M."/>
            <person name="Zivanovic I."/>
            <person name="Bolotin-Fukuhara M."/>
            <person name="Thierry A."/>
            <person name="Bouchier C."/>
            <person name="Caudron B."/>
            <person name="Scarpelli C."/>
            <person name="Gaillardin C."/>
            <person name="Weissenbach J."/>
            <person name="Wincker P."/>
            <person name="Souciet J.L."/>
        </authorList>
    </citation>
    <scope>NUCLEOTIDE SEQUENCE [LARGE SCALE GENOMIC DNA]</scope>
    <source>
        <strain evidence="2">ATCC 8585 / CBS 2359 / DSM 70799 / NBRC 1267 / NRRL Y-1140 / WM37</strain>
    </source>
</reference>
<accession>Q6CYC7</accession>
<keyword evidence="2" id="KW-1185">Reference proteome</keyword>
<protein>
    <submittedName>
        <fullName evidence="1">KLLA0A01430p</fullName>
    </submittedName>
</protein>
<dbReference type="EMBL" id="CR382121">
    <property type="protein sequence ID" value="CAH02650.1"/>
    <property type="molecule type" value="Genomic_DNA"/>
</dbReference>
<proteinExistence type="predicted"/>
<dbReference type="HOGENOM" id="CLU_048770_0_0_1"/>
<dbReference type="InParanoid" id="Q6CYC7"/>
<evidence type="ECO:0000313" key="2">
    <source>
        <dbReference type="Proteomes" id="UP000000598"/>
    </source>
</evidence>
<organism evidence="1 2">
    <name type="scientific">Kluyveromyces lactis (strain ATCC 8585 / CBS 2359 / DSM 70799 / NBRC 1267 / NRRL Y-1140 / WM37)</name>
    <name type="common">Yeast</name>
    <name type="synonym">Candida sphaerica</name>
    <dbReference type="NCBI Taxonomy" id="284590"/>
    <lineage>
        <taxon>Eukaryota</taxon>
        <taxon>Fungi</taxon>
        <taxon>Dikarya</taxon>
        <taxon>Ascomycota</taxon>
        <taxon>Saccharomycotina</taxon>
        <taxon>Saccharomycetes</taxon>
        <taxon>Saccharomycetales</taxon>
        <taxon>Saccharomycetaceae</taxon>
        <taxon>Kluyveromyces</taxon>
    </lineage>
</organism>
<dbReference type="KEGG" id="kla:KLLA0_A01430g"/>
<dbReference type="Proteomes" id="UP000000598">
    <property type="component" value="Chromosome A"/>
</dbReference>